<dbReference type="AlphaFoldDB" id="A0A816R6R0"/>
<comment type="subcellular location">
    <subcellularLocation>
        <location evidence="1">Membrane</location>
    </subcellularLocation>
</comment>
<name>A0A816R6R0_9BILA</name>
<protein>
    <recommendedName>
        <fullName evidence="6">G-protein coupled receptors family 1 profile domain-containing protein</fullName>
    </recommendedName>
</protein>
<comment type="caution">
    <text evidence="7">The sequence shown here is derived from an EMBL/GenBank/DDBJ whole genome shotgun (WGS) entry which is preliminary data.</text>
</comment>
<sequence>MTSFFVHLSEQIIFYMSIPILLFGGIFNLIVFLSLKTLRENSCSLYLMIMPWFNIGQLLTGNLSRIINVGYNIDWTHNSLFYCKIKSYCIQVCTLTSYECLCFATIDQYLATSSRYQLQ</sequence>
<evidence type="ECO:0000256" key="4">
    <source>
        <dbReference type="ARBA" id="ARBA00023136"/>
    </source>
</evidence>
<reference evidence="7" key="1">
    <citation type="submission" date="2021-02" db="EMBL/GenBank/DDBJ databases">
        <authorList>
            <person name="Nowell W R."/>
        </authorList>
    </citation>
    <scope>NUCLEOTIDE SEQUENCE</scope>
</reference>
<accession>A0A816R6R0</accession>
<evidence type="ECO:0000313" key="7">
    <source>
        <dbReference type="EMBL" id="CAF2068854.1"/>
    </source>
</evidence>
<dbReference type="Gene3D" id="1.20.1070.10">
    <property type="entry name" value="Rhodopsin 7-helix transmembrane proteins"/>
    <property type="match status" value="1"/>
</dbReference>
<dbReference type="Proteomes" id="UP000663856">
    <property type="component" value="Unassembled WGS sequence"/>
</dbReference>
<proteinExistence type="predicted"/>
<evidence type="ECO:0000256" key="5">
    <source>
        <dbReference type="SAM" id="Phobius"/>
    </source>
</evidence>
<evidence type="ECO:0000259" key="6">
    <source>
        <dbReference type="PROSITE" id="PS50262"/>
    </source>
</evidence>
<keyword evidence="3 5" id="KW-1133">Transmembrane helix</keyword>
<dbReference type="EMBL" id="CAJNRF010005233">
    <property type="protein sequence ID" value="CAF2068854.1"/>
    <property type="molecule type" value="Genomic_DNA"/>
</dbReference>
<evidence type="ECO:0000256" key="2">
    <source>
        <dbReference type="ARBA" id="ARBA00022692"/>
    </source>
</evidence>
<organism evidence="7 8">
    <name type="scientific">Rotaria magnacalcarata</name>
    <dbReference type="NCBI Taxonomy" id="392030"/>
    <lineage>
        <taxon>Eukaryota</taxon>
        <taxon>Metazoa</taxon>
        <taxon>Spiralia</taxon>
        <taxon>Gnathifera</taxon>
        <taxon>Rotifera</taxon>
        <taxon>Eurotatoria</taxon>
        <taxon>Bdelloidea</taxon>
        <taxon>Philodinida</taxon>
        <taxon>Philodinidae</taxon>
        <taxon>Rotaria</taxon>
    </lineage>
</organism>
<evidence type="ECO:0000256" key="3">
    <source>
        <dbReference type="ARBA" id="ARBA00022989"/>
    </source>
</evidence>
<feature type="transmembrane region" description="Helical" evidence="5">
    <location>
        <begin position="12"/>
        <end position="35"/>
    </location>
</feature>
<dbReference type="PROSITE" id="PS50262">
    <property type="entry name" value="G_PROTEIN_RECEP_F1_2"/>
    <property type="match status" value="1"/>
</dbReference>
<feature type="domain" description="G-protein coupled receptors family 1 profile" evidence="6">
    <location>
        <begin position="24"/>
        <end position="119"/>
    </location>
</feature>
<evidence type="ECO:0000313" key="8">
    <source>
        <dbReference type="Proteomes" id="UP000663856"/>
    </source>
</evidence>
<keyword evidence="4 5" id="KW-0472">Membrane</keyword>
<dbReference type="GO" id="GO:0016020">
    <property type="term" value="C:membrane"/>
    <property type="evidence" value="ECO:0007669"/>
    <property type="project" value="UniProtKB-SubCell"/>
</dbReference>
<keyword evidence="2 5" id="KW-0812">Transmembrane</keyword>
<dbReference type="InterPro" id="IPR017452">
    <property type="entry name" value="GPCR_Rhodpsn_7TM"/>
</dbReference>
<gene>
    <name evidence="7" type="ORF">WKI299_LOCUS13771</name>
</gene>
<evidence type="ECO:0000256" key="1">
    <source>
        <dbReference type="ARBA" id="ARBA00004370"/>
    </source>
</evidence>